<organism evidence="1 2">
    <name type="scientific">Arachis hypogaea</name>
    <name type="common">Peanut</name>
    <dbReference type="NCBI Taxonomy" id="3818"/>
    <lineage>
        <taxon>Eukaryota</taxon>
        <taxon>Viridiplantae</taxon>
        <taxon>Streptophyta</taxon>
        <taxon>Embryophyta</taxon>
        <taxon>Tracheophyta</taxon>
        <taxon>Spermatophyta</taxon>
        <taxon>Magnoliopsida</taxon>
        <taxon>eudicotyledons</taxon>
        <taxon>Gunneridae</taxon>
        <taxon>Pentapetalae</taxon>
        <taxon>rosids</taxon>
        <taxon>fabids</taxon>
        <taxon>Fabales</taxon>
        <taxon>Fabaceae</taxon>
        <taxon>Papilionoideae</taxon>
        <taxon>50 kb inversion clade</taxon>
        <taxon>dalbergioids sensu lato</taxon>
        <taxon>Dalbergieae</taxon>
        <taxon>Pterocarpus clade</taxon>
        <taxon>Arachis</taxon>
    </lineage>
</organism>
<gene>
    <name evidence="1" type="ORF">Ahy_A05g025664</name>
</gene>
<proteinExistence type="predicted"/>
<dbReference type="AlphaFoldDB" id="A0A445D976"/>
<comment type="caution">
    <text evidence="1">The sequence shown here is derived from an EMBL/GenBank/DDBJ whole genome shotgun (WGS) entry which is preliminary data.</text>
</comment>
<accession>A0A445D976</accession>
<evidence type="ECO:0000313" key="2">
    <source>
        <dbReference type="Proteomes" id="UP000289738"/>
    </source>
</evidence>
<protein>
    <submittedName>
        <fullName evidence="1">Uncharacterized protein</fullName>
    </submittedName>
</protein>
<sequence>MEERRGKNHFRFQERWYENKDVINLIKRSWKVDIQGSPMYKLIEKLKHCRCKTVEWKKTSSSKSQTNIQHLKDQIIQESNKGFEVNESSIRIWEAELEEALERKIESAVA</sequence>
<dbReference type="EMBL" id="SDMP01000005">
    <property type="protein sequence ID" value="RYR59727.1"/>
    <property type="molecule type" value="Genomic_DNA"/>
</dbReference>
<reference evidence="1 2" key="1">
    <citation type="submission" date="2019-01" db="EMBL/GenBank/DDBJ databases">
        <title>Sequencing of cultivated peanut Arachis hypogaea provides insights into genome evolution and oil improvement.</title>
        <authorList>
            <person name="Chen X."/>
        </authorList>
    </citation>
    <scope>NUCLEOTIDE SEQUENCE [LARGE SCALE GENOMIC DNA]</scope>
    <source>
        <strain evidence="2">cv. Fuhuasheng</strain>
        <tissue evidence="1">Leaves</tissue>
    </source>
</reference>
<evidence type="ECO:0000313" key="1">
    <source>
        <dbReference type="EMBL" id="RYR59727.1"/>
    </source>
</evidence>
<keyword evidence="2" id="KW-1185">Reference proteome</keyword>
<name>A0A445D976_ARAHY</name>
<dbReference type="Proteomes" id="UP000289738">
    <property type="component" value="Chromosome A05"/>
</dbReference>